<evidence type="ECO:0000313" key="5">
    <source>
        <dbReference type="Proteomes" id="UP000477782"/>
    </source>
</evidence>
<dbReference type="InterPro" id="IPR012336">
    <property type="entry name" value="Thioredoxin-like_fold"/>
</dbReference>
<comment type="caution">
    <text evidence="4">The sequence shown here is derived from an EMBL/GenBank/DDBJ whole genome shotgun (WGS) entry which is preliminary data.</text>
</comment>
<dbReference type="Gene3D" id="3.40.30.10">
    <property type="entry name" value="Glutaredoxin"/>
    <property type="match status" value="1"/>
</dbReference>
<dbReference type="PROSITE" id="PS51352">
    <property type="entry name" value="THIOREDOXIN_2"/>
    <property type="match status" value="1"/>
</dbReference>
<dbReference type="InterPro" id="IPR013766">
    <property type="entry name" value="Thioredoxin_domain"/>
</dbReference>
<dbReference type="InterPro" id="IPR036249">
    <property type="entry name" value="Thioredoxin-like_sf"/>
</dbReference>
<dbReference type="CDD" id="cd02972">
    <property type="entry name" value="DsbA_family"/>
    <property type="match status" value="1"/>
</dbReference>
<evidence type="ECO:0000313" key="4">
    <source>
        <dbReference type="EMBL" id="NEY90171.1"/>
    </source>
</evidence>
<accession>A0A6M0QT21</accession>
<keyword evidence="2" id="KW-0732">Signal</keyword>
<dbReference type="Proteomes" id="UP000477782">
    <property type="component" value="Unassembled WGS sequence"/>
</dbReference>
<evidence type="ECO:0000259" key="3">
    <source>
        <dbReference type="PROSITE" id="PS51352"/>
    </source>
</evidence>
<feature type="chain" id="PRO_5026707509" evidence="2">
    <location>
        <begin position="27"/>
        <end position="209"/>
    </location>
</feature>
<feature type="domain" description="Thioredoxin" evidence="3">
    <location>
        <begin position="18"/>
        <end position="208"/>
    </location>
</feature>
<sequence>MTMKTTLASGLMALTLAFGLGGYASAQEAAPAAVTELKDFSIGAPDAKVQIIEYASFTCPHCANFHETVFKSLKTDYIDTGKVQFTYREVYFDRPGLWAAMIARCGGDMRYFGISDILFETQQEWPASDDPAVIFENLKKIGRTAGMDDAAMDVCMKDANTAQAMIDRSEANMTADGVEGTPTLMINGVKHSNMTYADLKAILDEELAK</sequence>
<dbReference type="EMBL" id="JAAIVJ010000003">
    <property type="protein sequence ID" value="NEY90171.1"/>
    <property type="molecule type" value="Genomic_DNA"/>
</dbReference>
<comment type="function">
    <text evidence="1">May be required for disulfide bond formation in some proteins.</text>
</comment>
<protein>
    <submittedName>
        <fullName evidence="4">DsbA family protein</fullName>
    </submittedName>
</protein>
<proteinExistence type="predicted"/>
<feature type="signal peptide" evidence="2">
    <location>
        <begin position="1"/>
        <end position="26"/>
    </location>
</feature>
<evidence type="ECO:0000256" key="2">
    <source>
        <dbReference type="SAM" id="SignalP"/>
    </source>
</evidence>
<organism evidence="4 5">
    <name type="scientific">Tabrizicola oligotrophica</name>
    <dbReference type="NCBI Taxonomy" id="2710650"/>
    <lineage>
        <taxon>Bacteria</taxon>
        <taxon>Pseudomonadati</taxon>
        <taxon>Pseudomonadota</taxon>
        <taxon>Alphaproteobacteria</taxon>
        <taxon>Rhodobacterales</taxon>
        <taxon>Paracoccaceae</taxon>
        <taxon>Tabrizicola</taxon>
    </lineage>
</organism>
<dbReference type="SUPFAM" id="SSF52833">
    <property type="entry name" value="Thioredoxin-like"/>
    <property type="match status" value="1"/>
</dbReference>
<dbReference type="Pfam" id="PF13462">
    <property type="entry name" value="Thioredoxin_4"/>
    <property type="match status" value="1"/>
</dbReference>
<keyword evidence="5" id="KW-1185">Reference proteome</keyword>
<reference evidence="4 5" key="1">
    <citation type="submission" date="2020-02" db="EMBL/GenBank/DDBJ databases">
        <authorList>
            <person name="Chen W.-M."/>
        </authorList>
    </citation>
    <scope>NUCLEOTIDE SEQUENCE [LARGE SCALE GENOMIC DNA]</scope>
    <source>
        <strain evidence="4 5">KMS-5</strain>
    </source>
</reference>
<name>A0A6M0QT21_9RHOB</name>
<gene>
    <name evidence="4" type="ORF">G4Z14_07645</name>
</gene>
<dbReference type="AlphaFoldDB" id="A0A6M0QT21"/>
<evidence type="ECO:0000256" key="1">
    <source>
        <dbReference type="ARBA" id="ARBA00003565"/>
    </source>
</evidence>